<organism evidence="2">
    <name type="scientific">Capitella teleta</name>
    <name type="common">Polychaete worm</name>
    <dbReference type="NCBI Taxonomy" id="283909"/>
    <lineage>
        <taxon>Eukaryota</taxon>
        <taxon>Metazoa</taxon>
        <taxon>Spiralia</taxon>
        <taxon>Lophotrochozoa</taxon>
        <taxon>Annelida</taxon>
        <taxon>Polychaeta</taxon>
        <taxon>Sedentaria</taxon>
        <taxon>Scolecida</taxon>
        <taxon>Capitellidae</taxon>
        <taxon>Capitella</taxon>
    </lineage>
</organism>
<evidence type="ECO:0000313" key="2">
    <source>
        <dbReference type="EMBL" id="ELU01982.1"/>
    </source>
</evidence>
<keyword evidence="4" id="KW-1185">Reference proteome</keyword>
<dbReference type="EMBL" id="KB304498">
    <property type="protein sequence ID" value="ELU01982.1"/>
    <property type="molecule type" value="Genomic_DNA"/>
</dbReference>
<feature type="compositionally biased region" description="Basic and acidic residues" evidence="1">
    <location>
        <begin position="18"/>
        <end position="35"/>
    </location>
</feature>
<dbReference type="HOGENOM" id="CLU_2067217_0_0_1"/>
<dbReference type="AlphaFoldDB" id="R7UFE8"/>
<protein>
    <submittedName>
        <fullName evidence="2 3">Uncharacterized protein</fullName>
    </submittedName>
</protein>
<reference evidence="2 4" key="2">
    <citation type="journal article" date="2013" name="Nature">
        <title>Insights into bilaterian evolution from three spiralian genomes.</title>
        <authorList>
            <person name="Simakov O."/>
            <person name="Marletaz F."/>
            <person name="Cho S.J."/>
            <person name="Edsinger-Gonzales E."/>
            <person name="Havlak P."/>
            <person name="Hellsten U."/>
            <person name="Kuo D.H."/>
            <person name="Larsson T."/>
            <person name="Lv J."/>
            <person name="Arendt D."/>
            <person name="Savage R."/>
            <person name="Osoegawa K."/>
            <person name="de Jong P."/>
            <person name="Grimwood J."/>
            <person name="Chapman J.A."/>
            <person name="Shapiro H."/>
            <person name="Aerts A."/>
            <person name="Otillar R.P."/>
            <person name="Terry A.Y."/>
            <person name="Boore J.L."/>
            <person name="Grigoriev I.V."/>
            <person name="Lindberg D.R."/>
            <person name="Seaver E.C."/>
            <person name="Weisblat D.A."/>
            <person name="Putnam N.H."/>
            <person name="Rokhsar D.S."/>
        </authorList>
    </citation>
    <scope>NUCLEOTIDE SEQUENCE</scope>
    <source>
        <strain evidence="2 4">I ESC-2004</strain>
    </source>
</reference>
<feature type="region of interest" description="Disordered" evidence="1">
    <location>
        <begin position="13"/>
        <end position="35"/>
    </location>
</feature>
<dbReference type="EnsemblMetazoa" id="CapteT203126">
    <property type="protein sequence ID" value="CapteP203126"/>
    <property type="gene ID" value="CapteG203126"/>
</dbReference>
<sequence length="119" mass="13615">DLDLVKTQLTKQTNKVASYEEKQSHHAASSKELEEKQRRIDVLIRDLDLVKTQLSVQTSEKGRHQAMCEKLEAEVSEMSQRIKSMDSEKVAADSALKVANSEFKRMRNMVGVLENRLLK</sequence>
<gene>
    <name evidence="2" type="ORF">CAPTEDRAFT_203126</name>
</gene>
<name>R7UFE8_CAPTE</name>
<feature type="non-terminal residue" evidence="2">
    <location>
        <position position="1"/>
    </location>
</feature>
<dbReference type="EMBL" id="AMQN01046427">
    <property type="status" value="NOT_ANNOTATED_CDS"/>
    <property type="molecule type" value="Genomic_DNA"/>
</dbReference>
<evidence type="ECO:0000256" key="1">
    <source>
        <dbReference type="SAM" id="MobiDB-lite"/>
    </source>
</evidence>
<reference evidence="4" key="1">
    <citation type="submission" date="2012-12" db="EMBL/GenBank/DDBJ databases">
        <authorList>
            <person name="Hellsten U."/>
            <person name="Grimwood J."/>
            <person name="Chapman J.A."/>
            <person name="Shapiro H."/>
            <person name="Aerts A."/>
            <person name="Otillar R.P."/>
            <person name="Terry A.Y."/>
            <person name="Boore J.L."/>
            <person name="Simakov O."/>
            <person name="Marletaz F."/>
            <person name="Cho S.-J."/>
            <person name="Edsinger-Gonzales E."/>
            <person name="Havlak P."/>
            <person name="Kuo D.-H."/>
            <person name="Larsson T."/>
            <person name="Lv J."/>
            <person name="Arendt D."/>
            <person name="Savage R."/>
            <person name="Osoegawa K."/>
            <person name="de Jong P."/>
            <person name="Lindberg D.R."/>
            <person name="Seaver E.C."/>
            <person name="Weisblat D.A."/>
            <person name="Putnam N.H."/>
            <person name="Grigoriev I.V."/>
            <person name="Rokhsar D.S."/>
        </authorList>
    </citation>
    <scope>NUCLEOTIDE SEQUENCE</scope>
    <source>
        <strain evidence="4">I ESC-2004</strain>
    </source>
</reference>
<evidence type="ECO:0000313" key="4">
    <source>
        <dbReference type="Proteomes" id="UP000014760"/>
    </source>
</evidence>
<proteinExistence type="predicted"/>
<dbReference type="Proteomes" id="UP000014760">
    <property type="component" value="Unassembled WGS sequence"/>
</dbReference>
<accession>R7UFE8</accession>
<reference evidence="3" key="3">
    <citation type="submission" date="2015-06" db="UniProtKB">
        <authorList>
            <consortium name="EnsemblMetazoa"/>
        </authorList>
    </citation>
    <scope>IDENTIFICATION</scope>
</reference>
<evidence type="ECO:0000313" key="3">
    <source>
        <dbReference type="EnsemblMetazoa" id="CapteP203126"/>
    </source>
</evidence>